<protein>
    <recommendedName>
        <fullName evidence="4">J domain-containing protein</fullName>
    </recommendedName>
</protein>
<dbReference type="EMBL" id="JABTTQ020000008">
    <property type="protein sequence ID" value="KAK6150712.1"/>
    <property type="molecule type" value="Genomic_DNA"/>
</dbReference>
<dbReference type="Gene3D" id="1.10.287.110">
    <property type="entry name" value="DnaJ domain"/>
    <property type="match status" value="1"/>
</dbReference>
<feature type="compositionally biased region" description="Low complexity" evidence="1">
    <location>
        <begin position="231"/>
        <end position="241"/>
    </location>
</feature>
<dbReference type="PANTHER" id="PTHR45376">
    <property type="entry name" value="CHAPERONE DNAJ-DOMAIN SUPERFAMILY PROTEIN-RELATED"/>
    <property type="match status" value="1"/>
</dbReference>
<name>A0ABR0WTE2_REHGL</name>
<evidence type="ECO:0008006" key="4">
    <source>
        <dbReference type="Google" id="ProtNLM"/>
    </source>
</evidence>
<evidence type="ECO:0000256" key="1">
    <source>
        <dbReference type="SAM" id="MobiDB-lite"/>
    </source>
</evidence>
<feature type="compositionally biased region" description="Basic and acidic residues" evidence="1">
    <location>
        <begin position="243"/>
        <end position="256"/>
    </location>
</feature>
<dbReference type="InterPro" id="IPR036869">
    <property type="entry name" value="J_dom_sf"/>
</dbReference>
<sequence>MQVLPRWRNVFILKNSITQSTRVATVATPTTHSASFHSTSAFFEKWRNKFDSDFRGDQSSKKRADTKKALKNILFKGGCSTSKAESFPNIEADYAVQLNKRSRIKPARQAKRANHKKSKRKHRRENVFEDFDENPDRIFHAAFGKQGFTWTFRPSGMRFEWTENYWSNSRFNQQDGESRTGSGDESFILGTCADRKILGLPMAGPLKIEDVKAAFRLSALKWHPDKHQGSSKKQTQSKTTSFNKRECELNRHQKPK</sequence>
<comment type="caution">
    <text evidence="2">The sequence shown here is derived from an EMBL/GenBank/DDBJ whole genome shotgun (WGS) entry which is preliminary data.</text>
</comment>
<gene>
    <name evidence="2" type="ORF">DH2020_015644</name>
</gene>
<proteinExistence type="predicted"/>
<feature type="region of interest" description="Disordered" evidence="1">
    <location>
        <begin position="105"/>
        <end position="127"/>
    </location>
</feature>
<feature type="region of interest" description="Disordered" evidence="1">
    <location>
        <begin position="223"/>
        <end position="256"/>
    </location>
</feature>
<feature type="compositionally biased region" description="Basic residues" evidence="1">
    <location>
        <begin position="105"/>
        <end position="124"/>
    </location>
</feature>
<evidence type="ECO:0000313" key="2">
    <source>
        <dbReference type="EMBL" id="KAK6150712.1"/>
    </source>
</evidence>
<dbReference type="Proteomes" id="UP001318860">
    <property type="component" value="Unassembled WGS sequence"/>
</dbReference>
<keyword evidence="3" id="KW-1185">Reference proteome</keyword>
<evidence type="ECO:0000313" key="3">
    <source>
        <dbReference type="Proteomes" id="UP001318860"/>
    </source>
</evidence>
<organism evidence="2 3">
    <name type="scientific">Rehmannia glutinosa</name>
    <name type="common">Chinese foxglove</name>
    <dbReference type="NCBI Taxonomy" id="99300"/>
    <lineage>
        <taxon>Eukaryota</taxon>
        <taxon>Viridiplantae</taxon>
        <taxon>Streptophyta</taxon>
        <taxon>Embryophyta</taxon>
        <taxon>Tracheophyta</taxon>
        <taxon>Spermatophyta</taxon>
        <taxon>Magnoliopsida</taxon>
        <taxon>eudicotyledons</taxon>
        <taxon>Gunneridae</taxon>
        <taxon>Pentapetalae</taxon>
        <taxon>asterids</taxon>
        <taxon>lamiids</taxon>
        <taxon>Lamiales</taxon>
        <taxon>Orobanchaceae</taxon>
        <taxon>Rehmannieae</taxon>
        <taxon>Rehmannia</taxon>
    </lineage>
</organism>
<dbReference type="PANTHER" id="PTHR45376:SF5">
    <property type="entry name" value="CHAPERONE DNAJ-DOMAIN SUPERFAMILY PROTEIN"/>
    <property type="match status" value="1"/>
</dbReference>
<reference evidence="2 3" key="1">
    <citation type="journal article" date="2021" name="Comput. Struct. Biotechnol. J.">
        <title>De novo genome assembly of the potent medicinal plant Rehmannia glutinosa using nanopore technology.</title>
        <authorList>
            <person name="Ma L."/>
            <person name="Dong C."/>
            <person name="Song C."/>
            <person name="Wang X."/>
            <person name="Zheng X."/>
            <person name="Niu Y."/>
            <person name="Chen S."/>
            <person name="Feng W."/>
        </authorList>
    </citation>
    <scope>NUCLEOTIDE SEQUENCE [LARGE SCALE GENOMIC DNA]</scope>
    <source>
        <strain evidence="2">DH-2019</strain>
    </source>
</reference>
<accession>A0ABR0WTE2</accession>
<dbReference type="SUPFAM" id="SSF46565">
    <property type="entry name" value="Chaperone J-domain"/>
    <property type="match status" value="1"/>
</dbReference>